<evidence type="ECO:0000313" key="2">
    <source>
        <dbReference type="EMBL" id="OAQ68110.1"/>
    </source>
</evidence>
<dbReference type="OrthoDB" id="4158087at2759"/>
<dbReference type="STRING" id="1380566.A0A179FSD1"/>
<dbReference type="PANTHER" id="PTHR37540:SF5">
    <property type="entry name" value="TRANSCRIPTION FACTOR DOMAIN-CONTAINING PROTEIN"/>
    <property type="match status" value="1"/>
</dbReference>
<dbReference type="PANTHER" id="PTHR37540">
    <property type="entry name" value="TRANSCRIPTION FACTOR (ACR-2), PUTATIVE-RELATED-RELATED"/>
    <property type="match status" value="1"/>
</dbReference>
<name>A0A179FSD1_METCM</name>
<organism evidence="2 3">
    <name type="scientific">Pochonia chlamydosporia 170</name>
    <dbReference type="NCBI Taxonomy" id="1380566"/>
    <lineage>
        <taxon>Eukaryota</taxon>
        <taxon>Fungi</taxon>
        <taxon>Dikarya</taxon>
        <taxon>Ascomycota</taxon>
        <taxon>Pezizomycotina</taxon>
        <taxon>Sordariomycetes</taxon>
        <taxon>Hypocreomycetidae</taxon>
        <taxon>Hypocreales</taxon>
        <taxon>Clavicipitaceae</taxon>
        <taxon>Pochonia</taxon>
    </lineage>
</organism>
<dbReference type="RefSeq" id="XP_018144960.1">
    <property type="nucleotide sequence ID" value="XM_018283759.1"/>
</dbReference>
<protein>
    <submittedName>
        <fullName evidence="2">Uncharacterized protein</fullName>
    </submittedName>
</protein>
<gene>
    <name evidence="2" type="ORF">VFPPC_04397</name>
</gene>
<dbReference type="EMBL" id="LSBJ02000003">
    <property type="protein sequence ID" value="OAQ68110.1"/>
    <property type="molecule type" value="Genomic_DNA"/>
</dbReference>
<dbReference type="GeneID" id="28847753"/>
<evidence type="ECO:0000256" key="1">
    <source>
        <dbReference type="SAM" id="MobiDB-lite"/>
    </source>
</evidence>
<feature type="region of interest" description="Disordered" evidence="1">
    <location>
        <begin position="40"/>
        <end position="65"/>
    </location>
</feature>
<dbReference type="Proteomes" id="UP000078397">
    <property type="component" value="Unassembled WGS sequence"/>
</dbReference>
<sequence>MTSLHTHGQPSGTFNTLQFIVSDNIHKEDLSTRKLIRSHVMRGKRAAKSPTKINTRSATPGPKSSIKSPYIKLGDVVDLYIPVPGRVGSDFSLGAAGVESHVLFNITKISTVAMRVIFPLLTAIGFQFDTREWLHRVTVDPAALHISAYAIETFKSRVLRREQELQDPSPMVHFQKGIELLQERLQGDDNASKISDGTIATVVKLAGAAHFDGDYETARKHMQGLRRMVDLRGGMDAFKGDWILVELTRCDLGIALLNGVDALFYCRPDEVAPEYPPMLLAAAGSKTIYGGQLCTDMDLATAWQAMRSFCLQVNIGTQTQRFVHPDIIYDTMTAVMYRLLHMAFPPGSLNEVVRQGLLAFSYHIFLQWQDIRPPYEPFRQDYKNCIRTFRPGDEESSRLMLWLILVGAISVFDVSDEAWLRDLLREEERIWVTLLEG</sequence>
<accession>A0A179FSD1</accession>
<dbReference type="KEGG" id="pchm:VFPPC_04397"/>
<evidence type="ECO:0000313" key="3">
    <source>
        <dbReference type="Proteomes" id="UP000078397"/>
    </source>
</evidence>
<reference evidence="2 3" key="1">
    <citation type="journal article" date="2016" name="PLoS Pathog.">
        <title>Biosynthesis of antibiotic leucinostatins in bio-control fungus Purpureocillium lilacinum and their inhibition on phytophthora revealed by genome mining.</title>
        <authorList>
            <person name="Wang G."/>
            <person name="Liu Z."/>
            <person name="Lin R."/>
            <person name="Li E."/>
            <person name="Mao Z."/>
            <person name="Ling J."/>
            <person name="Yang Y."/>
            <person name="Yin W.B."/>
            <person name="Xie B."/>
        </authorList>
    </citation>
    <scope>NUCLEOTIDE SEQUENCE [LARGE SCALE GENOMIC DNA]</scope>
    <source>
        <strain evidence="2">170</strain>
    </source>
</reference>
<dbReference type="AlphaFoldDB" id="A0A179FSD1"/>
<comment type="caution">
    <text evidence="2">The sequence shown here is derived from an EMBL/GenBank/DDBJ whole genome shotgun (WGS) entry which is preliminary data.</text>
</comment>
<proteinExistence type="predicted"/>
<keyword evidence="3" id="KW-1185">Reference proteome</keyword>